<feature type="domain" description="Flavoprotein" evidence="3">
    <location>
        <begin position="20"/>
        <end position="235"/>
    </location>
</feature>
<comment type="caution">
    <text evidence="4">The sequence shown here is derived from an EMBL/GenBank/DDBJ whole genome shotgun (WGS) entry which is preliminary data.</text>
</comment>
<evidence type="ECO:0000256" key="2">
    <source>
        <dbReference type="ARBA" id="ARBA00038350"/>
    </source>
</evidence>
<dbReference type="InterPro" id="IPR036551">
    <property type="entry name" value="Flavin_trans-like"/>
</dbReference>
<dbReference type="PANTHER" id="PTHR14359:SF6">
    <property type="entry name" value="PHOSPHOPANTOTHENOYLCYSTEINE DECARBOXYLASE"/>
    <property type="match status" value="1"/>
</dbReference>
<dbReference type="Proteomes" id="UP001217918">
    <property type="component" value="Unassembled WGS sequence"/>
</dbReference>
<protein>
    <recommendedName>
        <fullName evidence="3">Flavoprotein domain-containing protein</fullName>
    </recommendedName>
</protein>
<dbReference type="InterPro" id="IPR003382">
    <property type="entry name" value="Flavoprotein"/>
</dbReference>
<evidence type="ECO:0000313" key="5">
    <source>
        <dbReference type="Proteomes" id="UP001217918"/>
    </source>
</evidence>
<dbReference type="SUPFAM" id="SSF52507">
    <property type="entry name" value="Homo-oligomeric flavin-containing Cys decarboxylases, HFCD"/>
    <property type="match status" value="1"/>
</dbReference>
<dbReference type="EMBL" id="JAQQPM010000002">
    <property type="protein sequence ID" value="KAK2068553.1"/>
    <property type="molecule type" value="Genomic_DNA"/>
</dbReference>
<evidence type="ECO:0000259" key="3">
    <source>
        <dbReference type="Pfam" id="PF02441"/>
    </source>
</evidence>
<dbReference type="AlphaFoldDB" id="A0AAD9MC59"/>
<dbReference type="Gene3D" id="3.40.50.1950">
    <property type="entry name" value="Flavin prenyltransferase-like"/>
    <property type="match status" value="1"/>
</dbReference>
<dbReference type="Pfam" id="PF02441">
    <property type="entry name" value="Flavoprotein"/>
    <property type="match status" value="1"/>
</dbReference>
<dbReference type="GO" id="GO:0015937">
    <property type="term" value="P:coenzyme A biosynthetic process"/>
    <property type="evidence" value="ECO:0007669"/>
    <property type="project" value="UniProtKB-KW"/>
</dbReference>
<dbReference type="GO" id="GO:0010181">
    <property type="term" value="F:FMN binding"/>
    <property type="evidence" value="ECO:0007669"/>
    <property type="project" value="TreeGrafter"/>
</dbReference>
<name>A0AAD9MC59_9PEZI</name>
<sequence length="249" mass="26801">MSQHDDPAEGIVAARQDGKKHLLLAASGSVATIKIPEIVQRLAYHSNLSIRIVLTESSQRFLAGQSQEQPALSAVQQLLNVDAVYGDEAEWARPWTRGAGILHIELRRWADILVVAPLSANTLAKIVNGLSDNLLLSCVRAWDTEGSIDGQRKRIVVCPAMNTAMWRHPITAKQLRVLKEDWGVQDASPSGPASSTAIGSEPSQTGWFEVVQPMSKTLACGDTGDGAMASVDEIAGRDPPQSTFLVCPC</sequence>
<proteinExistence type="inferred from homology"/>
<dbReference type="GO" id="GO:0071513">
    <property type="term" value="C:phosphopantothenoylcysteine decarboxylase complex"/>
    <property type="evidence" value="ECO:0007669"/>
    <property type="project" value="TreeGrafter"/>
</dbReference>
<dbReference type="GO" id="GO:0004633">
    <property type="term" value="F:phosphopantothenoylcysteine decarboxylase activity"/>
    <property type="evidence" value="ECO:0007669"/>
    <property type="project" value="TreeGrafter"/>
</dbReference>
<evidence type="ECO:0000313" key="4">
    <source>
        <dbReference type="EMBL" id="KAK2068553.1"/>
    </source>
</evidence>
<keyword evidence="1" id="KW-0173">Coenzyme A biosynthesis</keyword>
<gene>
    <name evidence="4" type="ORF">P8C59_003186</name>
</gene>
<comment type="similarity">
    <text evidence="2">Belongs to the HFCD (homooligomeric flavin containing Cys decarboxylase) superfamily.</text>
</comment>
<evidence type="ECO:0000256" key="1">
    <source>
        <dbReference type="ARBA" id="ARBA00022993"/>
    </source>
</evidence>
<accession>A0AAD9MC59</accession>
<organism evidence="4 5">
    <name type="scientific">Phyllachora maydis</name>
    <dbReference type="NCBI Taxonomy" id="1825666"/>
    <lineage>
        <taxon>Eukaryota</taxon>
        <taxon>Fungi</taxon>
        <taxon>Dikarya</taxon>
        <taxon>Ascomycota</taxon>
        <taxon>Pezizomycotina</taxon>
        <taxon>Sordariomycetes</taxon>
        <taxon>Sordariomycetidae</taxon>
        <taxon>Phyllachorales</taxon>
        <taxon>Phyllachoraceae</taxon>
        <taxon>Phyllachora</taxon>
    </lineage>
</organism>
<dbReference type="PANTHER" id="PTHR14359">
    <property type="entry name" value="HOMO-OLIGOMERIC FLAVIN CONTAINING CYS DECARBOXYLASE FAMILY"/>
    <property type="match status" value="1"/>
</dbReference>
<keyword evidence="5" id="KW-1185">Reference proteome</keyword>
<reference evidence="4" key="1">
    <citation type="journal article" date="2023" name="Mol. Plant Microbe Interact.">
        <title>Elucidating the Obligate Nature and Biological Capacity of an Invasive Fungal Corn Pathogen.</title>
        <authorList>
            <person name="MacCready J.S."/>
            <person name="Roggenkamp E.M."/>
            <person name="Gdanetz K."/>
            <person name="Chilvers M.I."/>
        </authorList>
    </citation>
    <scope>NUCLEOTIDE SEQUENCE</scope>
    <source>
        <strain evidence="4">PM02</strain>
    </source>
</reference>